<accession>A0A8S1E961</accession>
<organism evidence="3 4">
    <name type="scientific">Caenorhabditis bovis</name>
    <dbReference type="NCBI Taxonomy" id="2654633"/>
    <lineage>
        <taxon>Eukaryota</taxon>
        <taxon>Metazoa</taxon>
        <taxon>Ecdysozoa</taxon>
        <taxon>Nematoda</taxon>
        <taxon>Chromadorea</taxon>
        <taxon>Rhabditida</taxon>
        <taxon>Rhabditina</taxon>
        <taxon>Rhabditomorpha</taxon>
        <taxon>Rhabditoidea</taxon>
        <taxon>Rhabditidae</taxon>
        <taxon>Peloderinae</taxon>
        <taxon>Caenorhabditis</taxon>
    </lineage>
</organism>
<gene>
    <name evidence="3" type="ORF">CBOVIS_LOCUS1415</name>
</gene>
<dbReference type="PANTHER" id="PTHR22198:SF1">
    <property type="entry name" value="FERM DOMAIN-CONTAINING PROTEIN"/>
    <property type="match status" value="1"/>
</dbReference>
<dbReference type="PANTHER" id="PTHR22198">
    <property type="entry name" value="FERM DOMAIN-CONTAINING PROTEIN"/>
    <property type="match status" value="1"/>
</dbReference>
<dbReference type="EMBL" id="CADEPM010000001">
    <property type="protein sequence ID" value="CAB3398092.1"/>
    <property type="molecule type" value="Genomic_DNA"/>
</dbReference>
<keyword evidence="4" id="KW-1185">Reference proteome</keyword>
<evidence type="ECO:0000259" key="2">
    <source>
        <dbReference type="Pfam" id="PF23672"/>
    </source>
</evidence>
<evidence type="ECO:0000313" key="4">
    <source>
        <dbReference type="Proteomes" id="UP000494206"/>
    </source>
</evidence>
<feature type="domain" description="DUF7153" evidence="2">
    <location>
        <begin position="120"/>
        <end position="301"/>
    </location>
</feature>
<name>A0A8S1E961_9PELO</name>
<dbReference type="InterPro" id="IPR055577">
    <property type="entry name" value="DUF7153"/>
</dbReference>
<feature type="region of interest" description="Disordered" evidence="1">
    <location>
        <begin position="309"/>
        <end position="348"/>
    </location>
</feature>
<evidence type="ECO:0000313" key="3">
    <source>
        <dbReference type="EMBL" id="CAB3398092.1"/>
    </source>
</evidence>
<feature type="compositionally biased region" description="Low complexity" evidence="1">
    <location>
        <begin position="310"/>
        <end position="331"/>
    </location>
</feature>
<dbReference type="OrthoDB" id="6060890at2759"/>
<evidence type="ECO:0000256" key="1">
    <source>
        <dbReference type="SAM" id="MobiDB-lite"/>
    </source>
</evidence>
<comment type="caution">
    <text evidence="3">The sequence shown here is derived from an EMBL/GenBank/DDBJ whole genome shotgun (WGS) entry which is preliminary data.</text>
</comment>
<proteinExistence type="predicted"/>
<protein>
    <recommendedName>
        <fullName evidence="2">DUF7153 domain-containing protein</fullName>
    </recommendedName>
</protein>
<sequence>MDVLRRIIPRKMKRDQYSFELLKSTSAMELSRRDSSTTPLPRHFSQYDSIQTAPSSQTAISKKSEEVIDVSDGEMTEVSSLIGFVAGPREPSCSSRFAQEDPLHEKAINECHAIQEKSDFAEGVLLKCIDKKPLFPYLHFAQFRNPDHLHRMRQIAECVRECSPTQGSLYGSYDEVYSIQKTATAGECRLPAHRHAGYIVIGFKLLDDATKQQTLEKTWLSWSGAREIYKHSPRSWNLRRISLMKCPSNFSPRNGGASRPFAYILMCEYGSILHPSNTIQALDICERLRVRNCGHIALYQVHTAYSNPIPRQSTSNSPSRSSPFASQSTTSKRAQMMRGFSQDVDVQQQIEMSSMARRNRMLRTRERSFQYPDEYYHSSYHHSDMQEPL</sequence>
<dbReference type="Proteomes" id="UP000494206">
    <property type="component" value="Unassembled WGS sequence"/>
</dbReference>
<reference evidence="3 4" key="1">
    <citation type="submission" date="2020-04" db="EMBL/GenBank/DDBJ databases">
        <authorList>
            <person name="Laetsch R D."/>
            <person name="Stevens L."/>
            <person name="Kumar S."/>
            <person name="Blaxter L. M."/>
        </authorList>
    </citation>
    <scope>NUCLEOTIDE SEQUENCE [LARGE SCALE GENOMIC DNA]</scope>
</reference>
<dbReference type="Pfam" id="PF23672">
    <property type="entry name" value="DUF7153"/>
    <property type="match status" value="1"/>
</dbReference>
<dbReference type="AlphaFoldDB" id="A0A8S1E961"/>